<gene>
    <name evidence="1" type="ORF">CON36_35535</name>
</gene>
<comment type="caution">
    <text evidence="1">The sequence shown here is derived from an EMBL/GenBank/DDBJ whole genome shotgun (WGS) entry which is preliminary data.</text>
</comment>
<name>A0A9X6SS78_BACCE</name>
<reference evidence="1 2" key="1">
    <citation type="submission" date="2017-09" db="EMBL/GenBank/DDBJ databases">
        <title>Large-scale bioinformatics analysis of Bacillus genomes uncovers conserved roles of natural products in bacterial physiology.</title>
        <authorList>
            <consortium name="Agbiome Team Llc"/>
            <person name="Bleich R.M."/>
            <person name="Grubbs K.J."/>
            <person name="Santa Maria K.C."/>
            <person name="Allen S.E."/>
            <person name="Farag S."/>
            <person name="Shank E.A."/>
            <person name="Bowers A."/>
        </authorList>
    </citation>
    <scope>NUCLEOTIDE SEQUENCE [LARGE SCALE GENOMIC DNA]</scope>
    <source>
        <strain evidence="1 2">AFS092789</strain>
    </source>
</reference>
<evidence type="ECO:0000313" key="1">
    <source>
        <dbReference type="EMBL" id="PDZ94102.1"/>
    </source>
</evidence>
<dbReference type="Proteomes" id="UP000219922">
    <property type="component" value="Unassembled WGS sequence"/>
</dbReference>
<protein>
    <submittedName>
        <fullName evidence="1">Uncharacterized protein</fullName>
    </submittedName>
</protein>
<dbReference type="AlphaFoldDB" id="A0A9X6SS78"/>
<proteinExistence type="predicted"/>
<dbReference type="EMBL" id="NVMX01000261">
    <property type="protein sequence ID" value="PDZ94102.1"/>
    <property type="molecule type" value="Genomic_DNA"/>
</dbReference>
<accession>A0A9X6SS78</accession>
<evidence type="ECO:0000313" key="2">
    <source>
        <dbReference type="Proteomes" id="UP000219922"/>
    </source>
</evidence>
<organism evidence="1 2">
    <name type="scientific">Bacillus cereus</name>
    <dbReference type="NCBI Taxonomy" id="1396"/>
    <lineage>
        <taxon>Bacteria</taxon>
        <taxon>Bacillati</taxon>
        <taxon>Bacillota</taxon>
        <taxon>Bacilli</taxon>
        <taxon>Bacillales</taxon>
        <taxon>Bacillaceae</taxon>
        <taxon>Bacillus</taxon>
        <taxon>Bacillus cereus group</taxon>
    </lineage>
</organism>
<sequence length="122" mass="14113">MKDNPTLVLTAPPGDKLCFDTSIIPTGLFYMGKMDKEQIRMMKGDIPVSFRLLTFLLVRNQHVFEVSSLLEELKGEKDLGEVSQLIPHVFEYDLDDVIVNIKQYLEELISEGYLDYLYLRSH</sequence>
<dbReference type="RefSeq" id="WP_098007297.1">
    <property type="nucleotide sequence ID" value="NZ_JAWLRU010000002.1"/>
</dbReference>